<feature type="compositionally biased region" description="Polar residues" evidence="1">
    <location>
        <begin position="173"/>
        <end position="197"/>
    </location>
</feature>
<dbReference type="AlphaFoldDB" id="A0A916ZR15"/>
<accession>A0A916ZR15</accession>
<reference evidence="3 4" key="1">
    <citation type="journal article" date="2014" name="Int. J. Syst. Evol. Microbiol.">
        <title>Complete genome sequence of Corynebacterium casei LMG S-19264T (=DSM 44701T), isolated from a smear-ripened cheese.</title>
        <authorList>
            <consortium name="US DOE Joint Genome Institute (JGI-PGF)"/>
            <person name="Walter F."/>
            <person name="Albersmeier A."/>
            <person name="Kalinowski J."/>
            <person name="Ruckert C."/>
        </authorList>
    </citation>
    <scope>NUCLEOTIDE SEQUENCE [LARGE SCALE GENOMIC DNA]</scope>
    <source>
        <strain evidence="3 4">CGMCC 1.12925</strain>
    </source>
</reference>
<keyword evidence="4" id="KW-1185">Reference proteome</keyword>
<evidence type="ECO:0000313" key="4">
    <source>
        <dbReference type="Proteomes" id="UP000599688"/>
    </source>
</evidence>
<feature type="compositionally biased region" description="Basic and acidic residues" evidence="1">
    <location>
        <begin position="160"/>
        <end position="172"/>
    </location>
</feature>
<protein>
    <recommendedName>
        <fullName evidence="2">DUF4136 domain-containing protein</fullName>
    </recommendedName>
</protein>
<evidence type="ECO:0000259" key="2">
    <source>
        <dbReference type="Pfam" id="PF13590"/>
    </source>
</evidence>
<dbReference type="Gene3D" id="3.30.160.670">
    <property type="match status" value="1"/>
</dbReference>
<dbReference type="Proteomes" id="UP000599688">
    <property type="component" value="Unassembled WGS sequence"/>
</dbReference>
<evidence type="ECO:0000256" key="1">
    <source>
        <dbReference type="SAM" id="MobiDB-lite"/>
    </source>
</evidence>
<feature type="domain" description="DUF4136" evidence="2">
    <location>
        <begin position="16"/>
        <end position="159"/>
    </location>
</feature>
<dbReference type="Pfam" id="PF13590">
    <property type="entry name" value="DUF4136"/>
    <property type="match status" value="1"/>
</dbReference>
<sequence length="197" mass="22172">MLCVFCLCFSCFPPSVYIDYNEDVDFKKYPTYNFYAPNTAISEQEENLIMDLIEENLQAKGLESQVISKFSIDFLVEFVQTENSFSFGAQYAGNIGASYSDLNNSSTYVVMTISFADALTSELFWQAVVEKKINPYISDEELTVLYQDFVELALANYPPKPEEKANLDEAKSKTNQTDDGASNSEKSNSTTQKETGK</sequence>
<dbReference type="InterPro" id="IPR025411">
    <property type="entry name" value="DUF4136"/>
</dbReference>
<gene>
    <name evidence="3" type="ORF">GCM10010831_07900</name>
</gene>
<feature type="region of interest" description="Disordered" evidence="1">
    <location>
        <begin position="160"/>
        <end position="197"/>
    </location>
</feature>
<dbReference type="EMBL" id="BMGL01000004">
    <property type="protein sequence ID" value="GGE08737.1"/>
    <property type="molecule type" value="Genomic_DNA"/>
</dbReference>
<name>A0A916ZR15_9FLAO</name>
<proteinExistence type="predicted"/>
<comment type="caution">
    <text evidence="3">The sequence shown here is derived from an EMBL/GenBank/DDBJ whole genome shotgun (WGS) entry which is preliminary data.</text>
</comment>
<organism evidence="3 4">
    <name type="scientific">Psychroflexus salis</name>
    <dbReference type="NCBI Taxonomy" id="1526574"/>
    <lineage>
        <taxon>Bacteria</taxon>
        <taxon>Pseudomonadati</taxon>
        <taxon>Bacteroidota</taxon>
        <taxon>Flavobacteriia</taxon>
        <taxon>Flavobacteriales</taxon>
        <taxon>Flavobacteriaceae</taxon>
        <taxon>Psychroflexus</taxon>
    </lineage>
</organism>
<evidence type="ECO:0000313" key="3">
    <source>
        <dbReference type="EMBL" id="GGE08737.1"/>
    </source>
</evidence>